<dbReference type="AlphaFoldDB" id="A0A3E1P214"/>
<organism evidence="1 2">
    <name type="scientific">Chitinophaga silvisoli</name>
    <dbReference type="NCBI Taxonomy" id="2291814"/>
    <lineage>
        <taxon>Bacteria</taxon>
        <taxon>Pseudomonadati</taxon>
        <taxon>Bacteroidota</taxon>
        <taxon>Chitinophagia</taxon>
        <taxon>Chitinophagales</taxon>
        <taxon>Chitinophagaceae</taxon>
        <taxon>Chitinophaga</taxon>
    </lineage>
</organism>
<dbReference type="Proteomes" id="UP000261174">
    <property type="component" value="Unassembled WGS sequence"/>
</dbReference>
<comment type="caution">
    <text evidence="1">The sequence shown here is derived from an EMBL/GenBank/DDBJ whole genome shotgun (WGS) entry which is preliminary data.</text>
</comment>
<dbReference type="EMBL" id="QTJV01000004">
    <property type="protein sequence ID" value="RFM34202.1"/>
    <property type="molecule type" value="Genomic_DNA"/>
</dbReference>
<sequence>MAGIKLIVLISLCLPLTTFARQEDDLVNEDMQWQQLETYRKHPLSLNKADVAALASLGLLTSLQIDELINYKKQFGNLLSIYELQAVPGFDETTIQLILPYITVTENSKTEEGEQTILARNNLLKYRSSTIGIQLKKDTYNAYYFIKNYRKIKALAIGDFTVNMGQGLINWQAYALGKNGMITHIKREGEIIRGATSSGVNRGAAITLQQGHWESTAIISLTQVGANISYKLPQAHVGVNWLNQNVGMDYSISLRNYHFFGELAVNQGKAMIIGMLAGIGKIADLAMFYRHFNTGYVPLQANAMGENSRPVNEEGLYTGISIHPIKHWQLDAYADIFHFPWLQFNTTAPADGQELFAALTYTPDKETRLYFRYQYKQKFRQSKGNYFLPPMMQTIHENYRFQLSFSPSKDLTWKTRVEANTWQDENGKQYGGLYQQELAYQFPQWPLRCSLNYIWYNTTGTDTRFYIPDRTVLYDYNLSQLYGKGSRQSCTLRWKKGKHLQAWARLETGGPVTLQVTYAI</sequence>
<evidence type="ECO:0000313" key="2">
    <source>
        <dbReference type="Proteomes" id="UP000261174"/>
    </source>
</evidence>
<keyword evidence="2" id="KW-1185">Reference proteome</keyword>
<dbReference type="InterPro" id="IPR010994">
    <property type="entry name" value="RuvA_2-like"/>
</dbReference>
<protein>
    <submittedName>
        <fullName evidence="1">Helix-hairpin-helix domain-containing protein</fullName>
    </submittedName>
</protein>
<dbReference type="RefSeq" id="WP_116853791.1">
    <property type="nucleotide sequence ID" value="NZ_QTJV01000004.1"/>
</dbReference>
<dbReference type="OrthoDB" id="9766750at2"/>
<dbReference type="SUPFAM" id="SSF47781">
    <property type="entry name" value="RuvA domain 2-like"/>
    <property type="match status" value="1"/>
</dbReference>
<evidence type="ECO:0000313" key="1">
    <source>
        <dbReference type="EMBL" id="RFM34202.1"/>
    </source>
</evidence>
<accession>A0A3E1P214</accession>
<reference evidence="1 2" key="1">
    <citation type="submission" date="2018-08" db="EMBL/GenBank/DDBJ databases">
        <title>Chitinophaga sp. K20C18050901, a novel bacterium isolated from forest soil.</title>
        <authorList>
            <person name="Wang C."/>
        </authorList>
    </citation>
    <scope>NUCLEOTIDE SEQUENCE [LARGE SCALE GENOMIC DNA]</scope>
    <source>
        <strain evidence="1 2">K20C18050901</strain>
    </source>
</reference>
<proteinExistence type="predicted"/>
<gene>
    <name evidence="1" type="ORF">DXN04_13030</name>
</gene>
<name>A0A3E1P214_9BACT</name>